<name>A0ABM5U2X4_CORUL</name>
<feature type="transmembrane region" description="Helical" evidence="1">
    <location>
        <begin position="53"/>
        <end position="70"/>
    </location>
</feature>
<dbReference type="Proteomes" id="UP000036185">
    <property type="component" value="Chromosome"/>
</dbReference>
<evidence type="ECO:0000313" key="2">
    <source>
        <dbReference type="EMBL" id="AKN77510.1"/>
    </source>
</evidence>
<feature type="transmembrane region" description="Helical" evidence="1">
    <location>
        <begin position="77"/>
        <end position="99"/>
    </location>
</feature>
<reference evidence="2 3" key="1">
    <citation type="journal article" date="2014" name="Int. J. Syst. Evol. Microbiol.">
        <title>Draft Genome Sequence of Corynebacterium ulcerans FRC58, Isolated from the Bronchitic Aspiration of a Patient in France.</title>
        <authorList>
            <person name="Silva Ado S."/>
            <person name="Barauna R.A."/>
            <person name="de Sa P.C."/>
            <person name="das Gracas D.A."/>
            <person name="Carneiro A.R."/>
            <person name="Thouvenin M."/>
            <person name="Azevedo V."/>
            <person name="Badell E."/>
            <person name="Guiso N."/>
            <person name="da Silva A.L."/>
            <person name="Ramos R.T."/>
        </authorList>
    </citation>
    <scope>NUCLEOTIDE SEQUENCE [LARGE SCALE GENOMIC DNA]</scope>
    <source>
        <strain evidence="2 3">FRC58</strain>
    </source>
</reference>
<keyword evidence="1" id="KW-1133">Transmembrane helix</keyword>
<keyword evidence="3" id="KW-1185">Reference proteome</keyword>
<keyword evidence="1" id="KW-0812">Transmembrane</keyword>
<keyword evidence="1" id="KW-0472">Membrane</keyword>
<feature type="transmembrane region" description="Helical" evidence="1">
    <location>
        <begin position="105"/>
        <end position="123"/>
    </location>
</feature>
<accession>A0ABM5U2X4</accession>
<proteinExistence type="predicted"/>
<organism evidence="2 3">
    <name type="scientific">Corynebacterium ulcerans FRC58</name>
    <dbReference type="NCBI Taxonomy" id="1408268"/>
    <lineage>
        <taxon>Bacteria</taxon>
        <taxon>Bacillati</taxon>
        <taxon>Actinomycetota</taxon>
        <taxon>Actinomycetes</taxon>
        <taxon>Mycobacteriales</taxon>
        <taxon>Corynebacteriaceae</taxon>
        <taxon>Corynebacterium</taxon>
    </lineage>
</organism>
<dbReference type="EMBL" id="CP011913">
    <property type="protein sequence ID" value="AKN77510.1"/>
    <property type="molecule type" value="Genomic_DNA"/>
</dbReference>
<evidence type="ECO:0008006" key="4">
    <source>
        <dbReference type="Google" id="ProtNLM"/>
    </source>
</evidence>
<protein>
    <recommendedName>
        <fullName evidence="4">Tryptophan-rich sensory protein</fullName>
    </recommendedName>
</protein>
<evidence type="ECO:0000313" key="3">
    <source>
        <dbReference type="Proteomes" id="UP000036185"/>
    </source>
</evidence>
<evidence type="ECO:0000256" key="1">
    <source>
        <dbReference type="SAM" id="Phobius"/>
    </source>
</evidence>
<sequence>MVSAIGRGFRSTSAGLAVLSVSALLRAWSYAPWKVDQQRAPVHWLESLTAPMVWGGVWAVIAVVAIAAMVRRCLLPLAVGMVVAMHAAWCLSFTWQTIIGESPRAWVTAISYGSTALLVLWAFSRAYPTVRIDLDRRREPAHGGND</sequence>
<gene>
    <name evidence="2" type="ORF">CulFRC58_1656</name>
</gene>